<dbReference type="EMBL" id="JAANOW010000001">
    <property type="protein sequence ID" value="NIH96539.1"/>
    <property type="molecule type" value="Genomic_DNA"/>
</dbReference>
<keyword evidence="4" id="KW-1185">Reference proteome</keyword>
<accession>A0A7G8P943</accession>
<organism evidence="2 3">
    <name type="scientific">Mycolicibacterium fluoranthenivorans</name>
    <dbReference type="NCBI Taxonomy" id="258505"/>
    <lineage>
        <taxon>Bacteria</taxon>
        <taxon>Bacillati</taxon>
        <taxon>Actinomycetota</taxon>
        <taxon>Actinomycetes</taxon>
        <taxon>Mycobacteriales</taxon>
        <taxon>Mycobacteriaceae</taxon>
        <taxon>Mycolicibacterium</taxon>
    </lineage>
</organism>
<evidence type="ECO:0000313" key="4">
    <source>
        <dbReference type="Proteomes" id="UP000547444"/>
    </source>
</evidence>
<evidence type="ECO:0000313" key="3">
    <source>
        <dbReference type="Proteomes" id="UP000515498"/>
    </source>
</evidence>
<dbReference type="RefSeq" id="WP_167160243.1">
    <property type="nucleotide sequence ID" value="NZ_CP059894.1"/>
</dbReference>
<reference evidence="2 3" key="2">
    <citation type="submission" date="2020-07" db="EMBL/GenBank/DDBJ databases">
        <title>Draft genome sequence of four isobutane-metabolizing strains capable of cometabolically degrading diverse ether contaminants.</title>
        <authorList>
            <person name="Chen W."/>
            <person name="Faulkner N."/>
            <person name="Smith C."/>
            <person name="Hyman M."/>
        </authorList>
    </citation>
    <scope>NUCLEOTIDE SEQUENCE [LARGE SCALE GENOMIC DNA]</scope>
    <source>
        <strain evidence="2 3">2A</strain>
    </source>
</reference>
<proteinExistence type="predicted"/>
<evidence type="ECO:0000313" key="2">
    <source>
        <dbReference type="EMBL" id="QNJ90859.1"/>
    </source>
</evidence>
<gene>
    <name evidence="1" type="ORF">FHU31_003495</name>
    <name evidence="2" type="ORF">HZU40_21765</name>
</gene>
<protein>
    <submittedName>
        <fullName evidence="2">Uncharacterized protein</fullName>
    </submittedName>
</protein>
<dbReference type="AlphaFoldDB" id="A0A7G8P943"/>
<sequence>MTQPEQQLTFGQKAKLGLQAAGALARNPKALVALVKYKLAERKSAKNAD</sequence>
<reference evidence="1 4" key="1">
    <citation type="submission" date="2020-03" db="EMBL/GenBank/DDBJ databases">
        <title>Sequencing the genomes of 1000 actinobacteria strains.</title>
        <authorList>
            <person name="Klenk H.-P."/>
        </authorList>
    </citation>
    <scope>NUCLEOTIDE SEQUENCE [LARGE SCALE GENOMIC DNA]</scope>
    <source>
        <strain evidence="1 4">DSM 44556</strain>
    </source>
</reference>
<dbReference type="Proteomes" id="UP000547444">
    <property type="component" value="Unassembled WGS sequence"/>
</dbReference>
<name>A0A7G8P943_9MYCO</name>
<evidence type="ECO:0000313" key="1">
    <source>
        <dbReference type="EMBL" id="NIH96539.1"/>
    </source>
</evidence>
<dbReference type="EMBL" id="CP059894">
    <property type="protein sequence ID" value="QNJ90859.1"/>
    <property type="molecule type" value="Genomic_DNA"/>
</dbReference>
<dbReference type="Proteomes" id="UP000515498">
    <property type="component" value="Chromosome"/>
</dbReference>
<dbReference type="KEGG" id="mflu:HZU40_21765"/>